<dbReference type="EMBL" id="LJSK01000515">
    <property type="protein sequence ID" value="KPI82841.1"/>
    <property type="molecule type" value="Genomic_DNA"/>
</dbReference>
<gene>
    <name evidence="1" type="ORF">ABL78_8144</name>
</gene>
<keyword evidence="1" id="KW-0645">Protease</keyword>
<organism evidence="1 2">
    <name type="scientific">Leptomonas seymouri</name>
    <dbReference type="NCBI Taxonomy" id="5684"/>
    <lineage>
        <taxon>Eukaryota</taxon>
        <taxon>Discoba</taxon>
        <taxon>Euglenozoa</taxon>
        <taxon>Kinetoplastea</taxon>
        <taxon>Metakinetoplastina</taxon>
        <taxon>Trypanosomatida</taxon>
        <taxon>Trypanosomatidae</taxon>
        <taxon>Leishmaniinae</taxon>
        <taxon>Leptomonas</taxon>
    </lineage>
</organism>
<dbReference type="OrthoDB" id="3064516at2759"/>
<dbReference type="Gene3D" id="3.40.630.10">
    <property type="entry name" value="Zn peptidases"/>
    <property type="match status" value="1"/>
</dbReference>
<accession>A0A0N1PB15</accession>
<dbReference type="VEuPathDB" id="TriTrypDB:Lsey_0515_0010"/>
<protein>
    <submittedName>
        <fullName evidence="1">Putative glutamamyl carboxypeptidase</fullName>
    </submittedName>
</protein>
<dbReference type="Gene3D" id="3.30.70.360">
    <property type="match status" value="1"/>
</dbReference>
<proteinExistence type="predicted"/>
<dbReference type="GO" id="GO:0004180">
    <property type="term" value="F:carboxypeptidase activity"/>
    <property type="evidence" value="ECO:0007669"/>
    <property type="project" value="UniProtKB-KW"/>
</dbReference>
<evidence type="ECO:0000313" key="2">
    <source>
        <dbReference type="Proteomes" id="UP000038009"/>
    </source>
</evidence>
<keyword evidence="2" id="KW-1185">Reference proteome</keyword>
<keyword evidence="1" id="KW-0121">Carboxypeptidase</keyword>
<keyword evidence="1" id="KW-0378">Hydrolase</keyword>
<name>A0A0N1PB15_LEPSE</name>
<reference evidence="1 2" key="1">
    <citation type="journal article" date="2015" name="PLoS Pathog.">
        <title>Leptomonas seymouri: Adaptations to the Dixenous Life Cycle Analyzed by Genome Sequencing, Transcriptome Profiling and Co-infection with Leishmania donovani.</title>
        <authorList>
            <person name="Kraeva N."/>
            <person name="Butenko A."/>
            <person name="Hlavacova J."/>
            <person name="Kostygov A."/>
            <person name="Myskova J."/>
            <person name="Grybchuk D."/>
            <person name="Lestinova T."/>
            <person name="Votypka J."/>
            <person name="Volf P."/>
            <person name="Opperdoes F."/>
            <person name="Flegontov P."/>
            <person name="Lukes J."/>
            <person name="Yurchenko V."/>
        </authorList>
    </citation>
    <scope>NUCLEOTIDE SEQUENCE [LARGE SCALE GENOMIC DNA]</scope>
    <source>
        <strain evidence="1 2">ATCC 30220</strain>
    </source>
</reference>
<dbReference type="AlphaFoldDB" id="A0A0N1PB15"/>
<sequence length="203" mass="22345">MTLMNACCNTIEYAAQMATKIRELALAIKKSDVQDKTYGCPLACVSKGVIEGGEAVNTVSVECGLRSAYVSRMVRRPAPLKLLVGPCIQEIVLPYMNEEYSEASVEVISGVSYSALNIDESDPSMKQSWRFCRNREVRKIGCDMEAGCFRNVLGNSTVIAGPRPSEVAHLSNEYVTIAEMSQRSIFAMNLVKLHTYSSFASKH</sequence>
<dbReference type="Proteomes" id="UP000038009">
    <property type="component" value="Unassembled WGS sequence"/>
</dbReference>
<evidence type="ECO:0000313" key="1">
    <source>
        <dbReference type="EMBL" id="KPI82841.1"/>
    </source>
</evidence>
<comment type="caution">
    <text evidence="1">The sequence shown here is derived from an EMBL/GenBank/DDBJ whole genome shotgun (WGS) entry which is preliminary data.</text>
</comment>